<dbReference type="Proteomes" id="UP000535509">
    <property type="component" value="Unassembled WGS sequence"/>
</dbReference>
<dbReference type="EMBL" id="AABQDW010000002">
    <property type="protein sequence ID" value="EAI5407446.1"/>
    <property type="molecule type" value="Genomic_DNA"/>
</dbReference>
<evidence type="ECO:0000313" key="6">
    <source>
        <dbReference type="Proteomes" id="UP000557842"/>
    </source>
</evidence>
<organism evidence="3">
    <name type="scientific">Campylobacter fetus</name>
    <dbReference type="NCBI Taxonomy" id="196"/>
    <lineage>
        <taxon>Bacteria</taxon>
        <taxon>Pseudomonadati</taxon>
        <taxon>Campylobacterota</taxon>
        <taxon>Epsilonproteobacteria</taxon>
        <taxon>Campylobacterales</taxon>
        <taxon>Campylobacteraceae</taxon>
        <taxon>Campylobacter</taxon>
    </lineage>
</organism>
<dbReference type="AlphaFoldDB" id="A0A5L8JL26"/>
<evidence type="ECO:0000313" key="5">
    <source>
        <dbReference type="Proteomes" id="UP000535509"/>
    </source>
</evidence>
<comment type="caution">
    <text evidence="3">The sequence shown here is derived from an EMBL/GenBank/DDBJ whole genome shotgun (WGS) entry which is preliminary data.</text>
</comment>
<proteinExistence type="predicted"/>
<accession>A0A5L8JL26</accession>
<name>A0A5L8JL26_CAMFE</name>
<protein>
    <submittedName>
        <fullName evidence="3">Uncharacterized protein</fullName>
    </submittedName>
</protein>
<dbReference type="Proteomes" id="UP000557842">
    <property type="component" value="Unassembled WGS sequence"/>
</dbReference>
<gene>
    <name evidence="3" type="ORF">AAH17_04160</name>
    <name evidence="4" type="ORF">AAH24_03620</name>
    <name evidence="1" type="ORF">BVH53_01815</name>
    <name evidence="2" type="ORF">CX802_01630</name>
</gene>
<evidence type="ECO:0000313" key="3">
    <source>
        <dbReference type="EMBL" id="EAK0452849.1"/>
    </source>
</evidence>
<reference evidence="3 6" key="1">
    <citation type="submission" date="2018-05" db="EMBL/GenBank/DDBJ databases">
        <authorList>
            <consortium name="PulseNet: The National Subtyping Network for Foodborne Disease Surveillance"/>
            <person name="Tarr C.L."/>
            <person name="Trees E."/>
            <person name="Katz L.S."/>
            <person name="Carleton-Romer H.A."/>
            <person name="Stroika S."/>
            <person name="Kucerova Z."/>
            <person name="Roache K.F."/>
            <person name="Sabol A.L."/>
            <person name="Besser J."/>
            <person name="Gerner-Smidt P."/>
        </authorList>
    </citation>
    <scope>NUCLEOTIDE SEQUENCE</scope>
    <source>
        <strain evidence="3">2014D-0197</strain>
        <strain evidence="1 6">2016D-0221</strain>
        <strain evidence="4">D4313</strain>
        <strain evidence="2 5">PNUSAC001503</strain>
    </source>
</reference>
<dbReference type="EMBL" id="AACCXK010000005">
    <property type="protein sequence ID" value="EAK0452849.1"/>
    <property type="molecule type" value="Genomic_DNA"/>
</dbReference>
<sequence length="132" mass="15584">MWVIFFILFVIFCVFMIYSQMPDAVKKERTLYDELVDANIELLKSTKNPYVGMFAKEEIINLLKTISDEFDKVAVERNEVVSGNQKLFILNEIIFASGMKNKEFGIEHLHYELERYRKYGMREDNQGLIRGN</sequence>
<evidence type="ECO:0000313" key="1">
    <source>
        <dbReference type="EMBL" id="EAI5407446.1"/>
    </source>
</evidence>
<dbReference type="RefSeq" id="WP_002848428.1">
    <property type="nucleotide sequence ID" value="NZ_CBCUZH010000039.1"/>
</dbReference>
<dbReference type="EMBL" id="AABTCC010000003">
    <property type="protein sequence ID" value="EAI8858551.1"/>
    <property type="molecule type" value="Genomic_DNA"/>
</dbReference>
<evidence type="ECO:0000313" key="4">
    <source>
        <dbReference type="EMBL" id="EAK0468459.1"/>
    </source>
</evidence>
<evidence type="ECO:0000313" key="2">
    <source>
        <dbReference type="EMBL" id="EAI8858551.1"/>
    </source>
</evidence>
<dbReference type="EMBL" id="AACCXM010000002">
    <property type="protein sequence ID" value="EAK0468459.1"/>
    <property type="molecule type" value="Genomic_DNA"/>
</dbReference>
<keyword evidence="5" id="KW-1185">Reference proteome</keyword>